<dbReference type="AlphaFoldDB" id="A0AAV3QP88"/>
<proteinExistence type="predicted"/>
<protein>
    <submittedName>
        <fullName evidence="2">Uncharacterized protein</fullName>
    </submittedName>
</protein>
<comment type="caution">
    <text evidence="2">The sequence shown here is derived from an EMBL/GenBank/DDBJ whole genome shotgun (WGS) entry which is preliminary data.</text>
</comment>
<keyword evidence="1" id="KW-0472">Membrane</keyword>
<gene>
    <name evidence="2" type="ORF">LIER_20373</name>
</gene>
<dbReference type="EMBL" id="BAABME010005167">
    <property type="protein sequence ID" value="GAA0164826.1"/>
    <property type="molecule type" value="Genomic_DNA"/>
</dbReference>
<dbReference type="Proteomes" id="UP001454036">
    <property type="component" value="Unassembled WGS sequence"/>
</dbReference>
<evidence type="ECO:0000256" key="1">
    <source>
        <dbReference type="SAM" id="Phobius"/>
    </source>
</evidence>
<evidence type="ECO:0000313" key="3">
    <source>
        <dbReference type="Proteomes" id="UP001454036"/>
    </source>
</evidence>
<evidence type="ECO:0000313" key="2">
    <source>
        <dbReference type="EMBL" id="GAA0164826.1"/>
    </source>
</evidence>
<name>A0AAV3QP88_LITER</name>
<organism evidence="2 3">
    <name type="scientific">Lithospermum erythrorhizon</name>
    <name type="common">Purple gromwell</name>
    <name type="synonym">Lithospermum officinale var. erythrorhizon</name>
    <dbReference type="NCBI Taxonomy" id="34254"/>
    <lineage>
        <taxon>Eukaryota</taxon>
        <taxon>Viridiplantae</taxon>
        <taxon>Streptophyta</taxon>
        <taxon>Embryophyta</taxon>
        <taxon>Tracheophyta</taxon>
        <taxon>Spermatophyta</taxon>
        <taxon>Magnoliopsida</taxon>
        <taxon>eudicotyledons</taxon>
        <taxon>Gunneridae</taxon>
        <taxon>Pentapetalae</taxon>
        <taxon>asterids</taxon>
        <taxon>lamiids</taxon>
        <taxon>Boraginales</taxon>
        <taxon>Boraginaceae</taxon>
        <taxon>Boraginoideae</taxon>
        <taxon>Lithospermeae</taxon>
        <taxon>Lithospermum</taxon>
    </lineage>
</organism>
<keyword evidence="3" id="KW-1185">Reference proteome</keyword>
<feature type="transmembrane region" description="Helical" evidence="1">
    <location>
        <begin position="6"/>
        <end position="24"/>
    </location>
</feature>
<keyword evidence="1" id="KW-1133">Transmembrane helix</keyword>
<sequence length="103" mass="11843">MDNDSILIILMNWYVMMIIIFRCMNDNGMLSDDEDDDIHNESRETGIFILMKISLKEVDHELSSSNGLDTGITANNLTDEDDVARGHYLRDSIAVPMWQNYNV</sequence>
<keyword evidence="1" id="KW-0812">Transmembrane</keyword>
<accession>A0AAV3QP88</accession>
<reference evidence="2 3" key="1">
    <citation type="submission" date="2024-01" db="EMBL/GenBank/DDBJ databases">
        <title>The complete chloroplast genome sequence of Lithospermum erythrorhizon: insights into the phylogenetic relationship among Boraginaceae species and the maternal lineages of purple gromwells.</title>
        <authorList>
            <person name="Okada T."/>
            <person name="Watanabe K."/>
        </authorList>
    </citation>
    <scope>NUCLEOTIDE SEQUENCE [LARGE SCALE GENOMIC DNA]</scope>
</reference>